<accession>A0A1V9E4C7</accession>
<evidence type="ECO:0008006" key="3">
    <source>
        <dbReference type="Google" id="ProtNLM"/>
    </source>
</evidence>
<dbReference type="STRING" id="354355.SAMN05660816_03971"/>
<keyword evidence="2" id="KW-1185">Reference proteome</keyword>
<dbReference type="Proteomes" id="UP000192610">
    <property type="component" value="Unassembled WGS sequence"/>
</dbReference>
<name>A0A1V9E4C7_9BACT</name>
<evidence type="ECO:0000313" key="1">
    <source>
        <dbReference type="EMBL" id="OQP40983.1"/>
    </source>
</evidence>
<dbReference type="AlphaFoldDB" id="A0A1V9E4C7"/>
<organism evidence="1 2">
    <name type="scientific">Niastella yeongjuensis</name>
    <dbReference type="NCBI Taxonomy" id="354355"/>
    <lineage>
        <taxon>Bacteria</taxon>
        <taxon>Pseudomonadati</taxon>
        <taxon>Bacteroidota</taxon>
        <taxon>Chitinophagia</taxon>
        <taxon>Chitinophagales</taxon>
        <taxon>Chitinophagaceae</taxon>
        <taxon>Niastella</taxon>
    </lineage>
</organism>
<proteinExistence type="predicted"/>
<sequence>MSDVKKITVLVICFLITANLHSQILISILFGDKLNTDKMTFGLVLGPAWNNLTGYAESDAQTNFNLGIFLTFKLKERLFLQFDALAKYKLGAKGLPVYTLGDATLDSIYQHGSLQRSISYVGLNTSIQYRIWKYLNVEAGPVATLRTKAMDFLKADHELGEQVFEKDMKESTTLFDFGLATGTSWQFSKGKGLKLGVRYFWGLVDLYPADAGTNAARSFQVNLYIQIGGKKQTINGSNSNSK</sequence>
<reference evidence="2" key="1">
    <citation type="submission" date="2016-04" db="EMBL/GenBank/DDBJ databases">
        <authorList>
            <person name="Chen L."/>
            <person name="Zhuang W."/>
            <person name="Wang G."/>
        </authorList>
    </citation>
    <scope>NUCLEOTIDE SEQUENCE [LARGE SCALE GENOMIC DNA]</scope>
    <source>
        <strain evidence="2">17621</strain>
    </source>
</reference>
<comment type="caution">
    <text evidence="1">The sequence shown here is derived from an EMBL/GenBank/DDBJ whole genome shotgun (WGS) entry which is preliminary data.</text>
</comment>
<gene>
    <name evidence="1" type="ORF">A4H97_15395</name>
</gene>
<dbReference type="EMBL" id="LVXG01000067">
    <property type="protein sequence ID" value="OQP40983.1"/>
    <property type="molecule type" value="Genomic_DNA"/>
</dbReference>
<protein>
    <recommendedName>
        <fullName evidence="3">Outer membrane protein beta-barrel domain-containing protein</fullName>
    </recommendedName>
</protein>
<evidence type="ECO:0000313" key="2">
    <source>
        <dbReference type="Proteomes" id="UP000192610"/>
    </source>
</evidence>